<accession>A0A9N9EFK0</accession>
<comment type="caution">
    <text evidence="1">The sequence shown here is derived from an EMBL/GenBank/DDBJ whole genome shotgun (WGS) entry which is preliminary data.</text>
</comment>
<reference evidence="1" key="1">
    <citation type="submission" date="2021-06" db="EMBL/GenBank/DDBJ databases">
        <authorList>
            <person name="Kallberg Y."/>
            <person name="Tangrot J."/>
            <person name="Rosling A."/>
        </authorList>
    </citation>
    <scope>NUCLEOTIDE SEQUENCE</scope>
    <source>
        <strain evidence="1">87-6 pot B 2015</strain>
    </source>
</reference>
<evidence type="ECO:0000313" key="2">
    <source>
        <dbReference type="Proteomes" id="UP000789375"/>
    </source>
</evidence>
<evidence type="ECO:0000313" key="1">
    <source>
        <dbReference type="EMBL" id="CAG8672896.1"/>
    </source>
</evidence>
<dbReference type="EMBL" id="CAJVPP010006020">
    <property type="protein sequence ID" value="CAG8672896.1"/>
    <property type="molecule type" value="Genomic_DNA"/>
</dbReference>
<dbReference type="Proteomes" id="UP000789375">
    <property type="component" value="Unassembled WGS sequence"/>
</dbReference>
<proteinExistence type="predicted"/>
<protein>
    <submittedName>
        <fullName evidence="1">5912_t:CDS:1</fullName>
    </submittedName>
</protein>
<organism evidence="1 2">
    <name type="scientific">Funneliformis mosseae</name>
    <name type="common">Endomycorrhizal fungus</name>
    <name type="synonym">Glomus mosseae</name>
    <dbReference type="NCBI Taxonomy" id="27381"/>
    <lineage>
        <taxon>Eukaryota</taxon>
        <taxon>Fungi</taxon>
        <taxon>Fungi incertae sedis</taxon>
        <taxon>Mucoromycota</taxon>
        <taxon>Glomeromycotina</taxon>
        <taxon>Glomeromycetes</taxon>
        <taxon>Glomerales</taxon>
        <taxon>Glomeraceae</taxon>
        <taxon>Funneliformis</taxon>
    </lineage>
</organism>
<gene>
    <name evidence="1" type="ORF">FMOSSE_LOCUS12502</name>
</gene>
<name>A0A9N9EFK0_FUNMO</name>
<sequence>TQYWKLFLQNRIKAFDNNQETGQPIPEITIKKVIKYVTKV</sequence>
<dbReference type="AlphaFoldDB" id="A0A9N9EFK0"/>
<keyword evidence="2" id="KW-1185">Reference proteome</keyword>
<feature type="non-terminal residue" evidence="1">
    <location>
        <position position="1"/>
    </location>
</feature>